<feature type="signal peptide" evidence="9">
    <location>
        <begin position="1"/>
        <end position="27"/>
    </location>
</feature>
<accession>A0A6H5IHP5</accession>
<dbReference type="OrthoDB" id="2942533at2759"/>
<keyword evidence="4 9" id="KW-0732">Signal</keyword>
<gene>
    <name evidence="10" type="ORF">TBRA_LOCUS8426</name>
</gene>
<comment type="similarity">
    <text evidence="2">Belongs to the MESD family.</text>
</comment>
<feature type="chain" id="PRO_5026158171" evidence="9">
    <location>
        <begin position="28"/>
        <end position="264"/>
    </location>
</feature>
<feature type="compositionally biased region" description="Acidic residues" evidence="8">
    <location>
        <begin position="62"/>
        <end position="72"/>
    </location>
</feature>
<dbReference type="GO" id="GO:0006457">
    <property type="term" value="P:protein folding"/>
    <property type="evidence" value="ECO:0007669"/>
    <property type="project" value="InterPro"/>
</dbReference>
<feature type="coiled-coil region" evidence="7">
    <location>
        <begin position="223"/>
        <end position="250"/>
    </location>
</feature>
<feature type="region of interest" description="Disordered" evidence="8">
    <location>
        <begin position="157"/>
        <end position="204"/>
    </location>
</feature>
<evidence type="ECO:0000256" key="4">
    <source>
        <dbReference type="ARBA" id="ARBA00022729"/>
    </source>
</evidence>
<evidence type="ECO:0000256" key="5">
    <source>
        <dbReference type="ARBA" id="ARBA00022824"/>
    </source>
</evidence>
<evidence type="ECO:0000256" key="7">
    <source>
        <dbReference type="SAM" id="Coils"/>
    </source>
</evidence>
<proteinExistence type="inferred from homology"/>
<dbReference type="Proteomes" id="UP000479190">
    <property type="component" value="Unassembled WGS sequence"/>
</dbReference>
<dbReference type="GO" id="GO:0005783">
    <property type="term" value="C:endoplasmic reticulum"/>
    <property type="evidence" value="ECO:0007669"/>
    <property type="project" value="UniProtKB-SubCell"/>
</dbReference>
<evidence type="ECO:0000313" key="11">
    <source>
        <dbReference type="Proteomes" id="UP000479190"/>
    </source>
</evidence>
<dbReference type="PANTHER" id="PTHR17600:SF2">
    <property type="entry name" value="LRP CHAPERONE MESD"/>
    <property type="match status" value="1"/>
</dbReference>
<keyword evidence="11" id="KW-1185">Reference proteome</keyword>
<keyword evidence="3" id="KW-0879">Wnt signaling pathway</keyword>
<evidence type="ECO:0000256" key="8">
    <source>
        <dbReference type="SAM" id="MobiDB-lite"/>
    </source>
</evidence>
<dbReference type="AlphaFoldDB" id="A0A6H5IHP5"/>
<keyword evidence="5" id="KW-0256">Endoplasmic reticulum</keyword>
<sequence length="264" mass="31031">MELRTAASSWKTIWVFALCVFIVCAQANENKLKQPKPRDRKIGKDVRDMDDVDLEHLLDQWEQDEEPLEPDELPEHLRPQQNIDLSKKKKSRTRRSGEEGCYPDLTRCAEDRLGQLKPRSRLLYDPKPVMSRSMLGPDERKQLDCELDSWTREMRTREYDLEEERGSANETQRPPLPRPAIRRSPHEAKLGADRDEAANAKEKRRLASCDYAAWDRYDAETEVSKIDLRAERELAEAKRLQEKRKHELARNRKEVAIEKCEPRD</sequence>
<dbReference type="Pfam" id="PF10185">
    <property type="entry name" value="Mesd"/>
    <property type="match status" value="1"/>
</dbReference>
<dbReference type="EMBL" id="CADCXV010000820">
    <property type="protein sequence ID" value="CAB0036562.1"/>
    <property type="molecule type" value="Genomic_DNA"/>
</dbReference>
<dbReference type="Gene3D" id="6.10.250.640">
    <property type="match status" value="1"/>
</dbReference>
<evidence type="ECO:0000256" key="1">
    <source>
        <dbReference type="ARBA" id="ARBA00004240"/>
    </source>
</evidence>
<evidence type="ECO:0000256" key="6">
    <source>
        <dbReference type="ARBA" id="ARBA00023186"/>
    </source>
</evidence>
<dbReference type="GO" id="GO:0016055">
    <property type="term" value="P:Wnt signaling pathway"/>
    <property type="evidence" value="ECO:0007669"/>
    <property type="project" value="UniProtKB-KW"/>
</dbReference>
<evidence type="ECO:0000256" key="2">
    <source>
        <dbReference type="ARBA" id="ARBA00011068"/>
    </source>
</evidence>
<keyword evidence="7" id="KW-0175">Coiled coil</keyword>
<feature type="region of interest" description="Disordered" evidence="8">
    <location>
        <begin position="62"/>
        <end position="100"/>
    </location>
</feature>
<organism evidence="10 11">
    <name type="scientific">Trichogramma brassicae</name>
    <dbReference type="NCBI Taxonomy" id="86971"/>
    <lineage>
        <taxon>Eukaryota</taxon>
        <taxon>Metazoa</taxon>
        <taxon>Ecdysozoa</taxon>
        <taxon>Arthropoda</taxon>
        <taxon>Hexapoda</taxon>
        <taxon>Insecta</taxon>
        <taxon>Pterygota</taxon>
        <taxon>Neoptera</taxon>
        <taxon>Endopterygota</taxon>
        <taxon>Hymenoptera</taxon>
        <taxon>Apocrita</taxon>
        <taxon>Proctotrupomorpha</taxon>
        <taxon>Chalcidoidea</taxon>
        <taxon>Trichogrammatidae</taxon>
        <taxon>Trichogramma</taxon>
    </lineage>
</organism>
<feature type="compositionally biased region" description="Basic and acidic residues" evidence="8">
    <location>
        <begin position="184"/>
        <end position="204"/>
    </location>
</feature>
<name>A0A6H5IHP5_9HYME</name>
<comment type="subcellular location">
    <subcellularLocation>
        <location evidence="1">Endoplasmic reticulum</location>
    </subcellularLocation>
</comment>
<evidence type="ECO:0000256" key="9">
    <source>
        <dbReference type="SAM" id="SignalP"/>
    </source>
</evidence>
<evidence type="ECO:0000313" key="10">
    <source>
        <dbReference type="EMBL" id="CAB0036562.1"/>
    </source>
</evidence>
<reference evidence="10 11" key="1">
    <citation type="submission" date="2020-02" db="EMBL/GenBank/DDBJ databases">
        <authorList>
            <person name="Ferguson B K."/>
        </authorList>
    </citation>
    <scope>NUCLEOTIDE SEQUENCE [LARGE SCALE GENOMIC DNA]</scope>
</reference>
<feature type="compositionally biased region" description="Basic and acidic residues" evidence="8">
    <location>
        <begin position="157"/>
        <end position="167"/>
    </location>
</feature>
<dbReference type="PANTHER" id="PTHR17600">
    <property type="entry name" value="MESODERM DEVELOPMENT CANDIDATE 2"/>
    <property type="match status" value="1"/>
</dbReference>
<evidence type="ECO:0000256" key="3">
    <source>
        <dbReference type="ARBA" id="ARBA00022687"/>
    </source>
</evidence>
<keyword evidence="6" id="KW-0143">Chaperone</keyword>
<protein>
    <submittedName>
        <fullName evidence="10">Uncharacterized protein</fullName>
    </submittedName>
</protein>
<dbReference type="InterPro" id="IPR019330">
    <property type="entry name" value="MESD"/>
</dbReference>